<evidence type="ECO:0008006" key="5">
    <source>
        <dbReference type="Google" id="ProtNLM"/>
    </source>
</evidence>
<evidence type="ECO:0000313" key="3">
    <source>
        <dbReference type="EMBL" id="CAD6197756.1"/>
    </source>
</evidence>
<dbReference type="Proteomes" id="UP000835052">
    <property type="component" value="Unassembled WGS sequence"/>
</dbReference>
<reference evidence="3" key="1">
    <citation type="submission" date="2020-10" db="EMBL/GenBank/DDBJ databases">
        <authorList>
            <person name="Kikuchi T."/>
        </authorList>
    </citation>
    <scope>NUCLEOTIDE SEQUENCE</scope>
    <source>
        <strain evidence="3">NKZ352</strain>
    </source>
</reference>
<sequence length="92" mass="10030">MVAIELDSPTTDSNRTSSKDLELEKREKAGMGGAAVVGEICPTCQQGTVMKERDQKCLIICIILSLGLFPYGLLSFLCLRKVPTCNMCKAVF</sequence>
<feature type="region of interest" description="Disordered" evidence="1">
    <location>
        <begin position="1"/>
        <end position="22"/>
    </location>
</feature>
<evidence type="ECO:0000256" key="2">
    <source>
        <dbReference type="SAM" id="Phobius"/>
    </source>
</evidence>
<dbReference type="InterPro" id="IPR019317">
    <property type="entry name" value="BRI3"/>
</dbReference>
<name>A0A8S1HMT5_9PELO</name>
<organism evidence="3 4">
    <name type="scientific">Caenorhabditis auriculariae</name>
    <dbReference type="NCBI Taxonomy" id="2777116"/>
    <lineage>
        <taxon>Eukaryota</taxon>
        <taxon>Metazoa</taxon>
        <taxon>Ecdysozoa</taxon>
        <taxon>Nematoda</taxon>
        <taxon>Chromadorea</taxon>
        <taxon>Rhabditida</taxon>
        <taxon>Rhabditina</taxon>
        <taxon>Rhabditomorpha</taxon>
        <taxon>Rhabditoidea</taxon>
        <taxon>Rhabditidae</taxon>
        <taxon>Peloderinae</taxon>
        <taxon>Caenorhabditis</taxon>
    </lineage>
</organism>
<protein>
    <recommendedName>
        <fullName evidence="5">Brain protein I3</fullName>
    </recommendedName>
</protein>
<dbReference type="AlphaFoldDB" id="A0A8S1HMT5"/>
<evidence type="ECO:0000256" key="1">
    <source>
        <dbReference type="SAM" id="MobiDB-lite"/>
    </source>
</evidence>
<comment type="caution">
    <text evidence="3">The sequence shown here is derived from an EMBL/GenBank/DDBJ whole genome shotgun (WGS) entry which is preliminary data.</text>
</comment>
<keyword evidence="2" id="KW-0812">Transmembrane</keyword>
<proteinExistence type="predicted"/>
<dbReference type="EMBL" id="CAJGYM010000103">
    <property type="protein sequence ID" value="CAD6197756.1"/>
    <property type="molecule type" value="Genomic_DNA"/>
</dbReference>
<evidence type="ECO:0000313" key="4">
    <source>
        <dbReference type="Proteomes" id="UP000835052"/>
    </source>
</evidence>
<keyword evidence="2" id="KW-0472">Membrane</keyword>
<feature type="transmembrane region" description="Helical" evidence="2">
    <location>
        <begin position="57"/>
        <end position="77"/>
    </location>
</feature>
<gene>
    <name evidence="3" type="ORF">CAUJ_LOCUS13665</name>
</gene>
<keyword evidence="4" id="KW-1185">Reference proteome</keyword>
<accession>A0A8S1HMT5</accession>
<keyword evidence="2" id="KW-1133">Transmembrane helix</keyword>
<dbReference type="Pfam" id="PF10164">
    <property type="entry name" value="BRI3"/>
    <property type="match status" value="1"/>
</dbReference>